<dbReference type="PANTHER" id="PTHR43685">
    <property type="entry name" value="GLYCOSYLTRANSFERASE"/>
    <property type="match status" value="1"/>
</dbReference>
<reference evidence="2 5" key="2">
    <citation type="submission" date="2019-06" db="EMBL/GenBank/DDBJ databases">
        <title>Whole genome shotgun sequence of Brevibacillus agri NBRC 15538.</title>
        <authorList>
            <person name="Hosoyama A."/>
            <person name="Uohara A."/>
            <person name="Ohji S."/>
            <person name="Ichikawa N."/>
        </authorList>
    </citation>
    <scope>NUCLEOTIDE SEQUENCE [LARGE SCALE GENOMIC DNA]</scope>
    <source>
        <strain evidence="2 5">NBRC 15538</strain>
    </source>
</reference>
<comment type="caution">
    <text evidence="3">The sequence shown here is derived from an EMBL/GenBank/DDBJ whole genome shotgun (WGS) entry which is preliminary data.</text>
</comment>
<dbReference type="InterPro" id="IPR001173">
    <property type="entry name" value="Glyco_trans_2-like"/>
</dbReference>
<evidence type="ECO:0000313" key="3">
    <source>
        <dbReference type="EMBL" id="RNB57550.1"/>
    </source>
</evidence>
<dbReference type="EMBL" id="BJOD01000074">
    <property type="protein sequence ID" value="GED28468.1"/>
    <property type="molecule type" value="Genomic_DNA"/>
</dbReference>
<dbReference type="OrthoDB" id="9812302at2"/>
<evidence type="ECO:0000259" key="1">
    <source>
        <dbReference type="Pfam" id="PF00535"/>
    </source>
</evidence>
<keyword evidence="3" id="KW-0808">Transferase</keyword>
<protein>
    <submittedName>
        <fullName evidence="3">Glycosyltransferase family 2 protein</fullName>
    </submittedName>
</protein>
<dbReference type="SUPFAM" id="SSF53448">
    <property type="entry name" value="Nucleotide-diphospho-sugar transferases"/>
    <property type="match status" value="1"/>
</dbReference>
<evidence type="ECO:0000313" key="2">
    <source>
        <dbReference type="EMBL" id="GED28468.1"/>
    </source>
</evidence>
<dbReference type="EMBL" id="RHHN01000023">
    <property type="protein sequence ID" value="RNB57550.1"/>
    <property type="molecule type" value="Genomic_DNA"/>
</dbReference>
<dbReference type="Proteomes" id="UP000276178">
    <property type="component" value="Unassembled WGS sequence"/>
</dbReference>
<keyword evidence="5" id="KW-1185">Reference proteome</keyword>
<dbReference type="InterPro" id="IPR050834">
    <property type="entry name" value="Glycosyltransf_2"/>
</dbReference>
<dbReference type="AlphaFoldDB" id="A0A3M8B2J9"/>
<dbReference type="PANTHER" id="PTHR43685:SF3">
    <property type="entry name" value="SLR2126 PROTEIN"/>
    <property type="match status" value="1"/>
</dbReference>
<name>A0A3M8B2J9_9BACL</name>
<feature type="domain" description="Glycosyltransferase 2-like" evidence="1">
    <location>
        <begin position="4"/>
        <end position="122"/>
    </location>
</feature>
<reference evidence="3 4" key="1">
    <citation type="submission" date="2018-10" db="EMBL/GenBank/DDBJ databases">
        <title>Phylogenomics of Brevibacillus.</title>
        <authorList>
            <person name="Dunlap C."/>
        </authorList>
    </citation>
    <scope>NUCLEOTIDE SEQUENCE [LARGE SCALE GENOMIC DNA]</scope>
    <source>
        <strain evidence="3 4">NRRL NRS 1219</strain>
    </source>
</reference>
<sequence length="278" mass="31832">MLTSVVIPAKNADDQLLYTLFGFNLQYCAFEAFEVIVLDNTSTDATREKLSRFTAHFPLNYVQFRAKKPLAHLLNTGIQLARGELIVFLAAQMIVPRSFIGVHQQAHEKASHLVLLGQDRKRIYSVYEPGFSATQHAECQLWLEQYPHVKRPHTLVETVPLLEESQIVNGLPFHIGLPCPIAQKRLAAREKYGAKLARHRSPWTLFDTQHVSLRRESLQKAGLFRELPRIEMERDLGKRLLKNGCQFQLDDKLTLLKQECVQKRLGASSQPTKKNRRA</sequence>
<dbReference type="RefSeq" id="WP_122952701.1">
    <property type="nucleotide sequence ID" value="NZ_BJOD01000074.1"/>
</dbReference>
<proteinExistence type="predicted"/>
<gene>
    <name evidence="2" type="ORF">BAG01nite_45700</name>
    <name evidence="3" type="ORF">EB820_07280</name>
</gene>
<dbReference type="Gene3D" id="3.90.550.10">
    <property type="entry name" value="Spore Coat Polysaccharide Biosynthesis Protein SpsA, Chain A"/>
    <property type="match status" value="1"/>
</dbReference>
<dbReference type="CDD" id="cd00761">
    <property type="entry name" value="Glyco_tranf_GTA_type"/>
    <property type="match status" value="1"/>
</dbReference>
<dbReference type="GO" id="GO:0016740">
    <property type="term" value="F:transferase activity"/>
    <property type="evidence" value="ECO:0007669"/>
    <property type="project" value="UniProtKB-KW"/>
</dbReference>
<organism evidence="3 4">
    <name type="scientific">Brevibacillus agri</name>
    <dbReference type="NCBI Taxonomy" id="51101"/>
    <lineage>
        <taxon>Bacteria</taxon>
        <taxon>Bacillati</taxon>
        <taxon>Bacillota</taxon>
        <taxon>Bacilli</taxon>
        <taxon>Bacillales</taxon>
        <taxon>Paenibacillaceae</taxon>
        <taxon>Brevibacillus</taxon>
    </lineage>
</organism>
<evidence type="ECO:0000313" key="5">
    <source>
        <dbReference type="Proteomes" id="UP000317180"/>
    </source>
</evidence>
<evidence type="ECO:0000313" key="4">
    <source>
        <dbReference type="Proteomes" id="UP000276178"/>
    </source>
</evidence>
<dbReference type="InterPro" id="IPR029044">
    <property type="entry name" value="Nucleotide-diphossugar_trans"/>
</dbReference>
<accession>A0A3M8B2J9</accession>
<dbReference type="Proteomes" id="UP000317180">
    <property type="component" value="Unassembled WGS sequence"/>
</dbReference>
<dbReference type="Pfam" id="PF00535">
    <property type="entry name" value="Glycos_transf_2"/>
    <property type="match status" value="1"/>
</dbReference>
<dbReference type="GeneID" id="82813385"/>